<dbReference type="AlphaFoldDB" id="A0A3M0G9K5"/>
<dbReference type="EMBL" id="REFV01000004">
    <property type="protein sequence ID" value="RMB60907.1"/>
    <property type="molecule type" value="Genomic_DNA"/>
</dbReference>
<evidence type="ECO:0000313" key="2">
    <source>
        <dbReference type="Proteomes" id="UP000281985"/>
    </source>
</evidence>
<keyword evidence="2" id="KW-1185">Reference proteome</keyword>
<protein>
    <submittedName>
        <fullName evidence="1">ABC transporter ATPase</fullName>
    </submittedName>
</protein>
<dbReference type="RefSeq" id="WP_121916642.1">
    <property type="nucleotide sequence ID" value="NZ_REFV01000004.1"/>
</dbReference>
<name>A0A3M0G9K5_9FLAO</name>
<proteinExistence type="predicted"/>
<comment type="caution">
    <text evidence="1">The sequence shown here is derived from an EMBL/GenBank/DDBJ whole genome shotgun (WGS) entry which is preliminary data.</text>
</comment>
<organism evidence="1 2">
    <name type="scientific">Dokdonia sinensis</name>
    <dbReference type="NCBI Taxonomy" id="2479847"/>
    <lineage>
        <taxon>Bacteria</taxon>
        <taxon>Pseudomonadati</taxon>
        <taxon>Bacteroidota</taxon>
        <taxon>Flavobacteriia</taxon>
        <taxon>Flavobacteriales</taxon>
        <taxon>Flavobacteriaceae</taxon>
        <taxon>Dokdonia</taxon>
    </lineage>
</organism>
<evidence type="ECO:0000313" key="1">
    <source>
        <dbReference type="EMBL" id="RMB60907.1"/>
    </source>
</evidence>
<dbReference type="OrthoDB" id="978691at2"/>
<accession>A0A3M0G9K5</accession>
<dbReference type="Proteomes" id="UP000281985">
    <property type="component" value="Unassembled WGS sequence"/>
</dbReference>
<sequence>MIVPFDTLPKESRIWIYQSDTKFSEEQEKKIKIDLTSFLTAWTAHGADLNAGFIIKYNRFVIIALDQSKSQASGCSIDSQVRFIISLQEELGIDLLDKMNVTYYQNDRVHYKPLMEFRKMAKDGAVGKNTIVFNNLVTDLGEFEENWEIPAIDSWHSRFLKKGKS</sequence>
<reference evidence="1 2" key="1">
    <citation type="submission" date="2018-10" db="EMBL/GenBank/DDBJ databases">
        <title>Dokdonia luteus sp. nov., isolated from sea water.</title>
        <authorList>
            <person name="Zhou L.Y."/>
            <person name="Du Z.J."/>
        </authorList>
    </citation>
    <scope>NUCLEOTIDE SEQUENCE [LARGE SCALE GENOMIC DNA]</scope>
    <source>
        <strain evidence="1 2">SH27</strain>
    </source>
</reference>
<gene>
    <name evidence="1" type="ORF">EAX61_05330</name>
</gene>